<dbReference type="RefSeq" id="WP_097643756.1">
    <property type="nucleotide sequence ID" value="NZ_NQWI01000030.1"/>
</dbReference>
<keyword evidence="2" id="KW-1185">Reference proteome</keyword>
<proteinExistence type="predicted"/>
<evidence type="ECO:0008006" key="3">
    <source>
        <dbReference type="Google" id="ProtNLM"/>
    </source>
</evidence>
<evidence type="ECO:0000313" key="1">
    <source>
        <dbReference type="EMBL" id="PDW03439.1"/>
    </source>
</evidence>
<dbReference type="EMBL" id="NQWI01000030">
    <property type="protein sequence ID" value="PDW03439.1"/>
    <property type="molecule type" value="Genomic_DNA"/>
</dbReference>
<name>A0A2A6RKM5_9CHLR</name>
<evidence type="ECO:0000313" key="2">
    <source>
        <dbReference type="Proteomes" id="UP000220527"/>
    </source>
</evidence>
<organism evidence="1 2">
    <name type="scientific">Candidatus Viridilinea mediisalina</name>
    <dbReference type="NCBI Taxonomy" id="2024553"/>
    <lineage>
        <taxon>Bacteria</taxon>
        <taxon>Bacillati</taxon>
        <taxon>Chloroflexota</taxon>
        <taxon>Chloroflexia</taxon>
        <taxon>Chloroflexales</taxon>
        <taxon>Chloroflexineae</taxon>
        <taxon>Oscillochloridaceae</taxon>
        <taxon>Candidatus Viridilinea</taxon>
    </lineage>
</organism>
<dbReference type="OrthoDB" id="165658at2"/>
<dbReference type="AlphaFoldDB" id="A0A2A6RKM5"/>
<comment type="caution">
    <text evidence="1">The sequence shown here is derived from an EMBL/GenBank/DDBJ whole genome shotgun (WGS) entry which is preliminary data.</text>
</comment>
<dbReference type="Proteomes" id="UP000220527">
    <property type="component" value="Unassembled WGS sequence"/>
</dbReference>
<accession>A0A2A6RKM5</accession>
<reference evidence="2" key="1">
    <citation type="submission" date="2017-08" db="EMBL/GenBank/DDBJ databases">
        <authorList>
            <person name="Grouzdev D.S."/>
            <person name="Gaisin V.A."/>
            <person name="Rysina M.S."/>
            <person name="Gorlenko V.M."/>
        </authorList>
    </citation>
    <scope>NUCLEOTIDE SEQUENCE [LARGE SCALE GENOMIC DNA]</scope>
    <source>
        <strain evidence="2">Kir15-3F</strain>
    </source>
</reference>
<sequence length="169" mass="18905">MKRVVIVDTNVPITANGHATHVSPACQLACISALRLMQAERRISLDQTGLMLQEYRKHLAPSGQPGLGDAFFKWLWYNQANPQVCILVAITPTTDGRDFAEFPDDPALEQFDRADRKFVAVARAQHSSPPIINAVDTDWLEYQEVLAAHGVTVEHVCLDDLHRLLKAHR</sequence>
<protein>
    <recommendedName>
        <fullName evidence="3">PIN domain-containing protein</fullName>
    </recommendedName>
</protein>
<gene>
    <name evidence="1" type="ORF">CJ255_08910</name>
</gene>